<dbReference type="Gene3D" id="3.30.70.100">
    <property type="match status" value="1"/>
</dbReference>
<dbReference type="GO" id="GO:0005829">
    <property type="term" value="C:cytosol"/>
    <property type="evidence" value="ECO:0007669"/>
    <property type="project" value="TreeGrafter"/>
</dbReference>
<dbReference type="InterPro" id="IPR050744">
    <property type="entry name" value="AI-2_Isomerase_LsrG"/>
</dbReference>
<dbReference type="EMBL" id="NPKI01000046">
    <property type="protein sequence ID" value="PAP98137.1"/>
    <property type="molecule type" value="Genomic_DNA"/>
</dbReference>
<comment type="caution">
    <text evidence="2">The sequence shown here is derived from an EMBL/GenBank/DDBJ whole genome shotgun (WGS) entry which is preliminary data.</text>
</comment>
<dbReference type="InterPro" id="IPR007138">
    <property type="entry name" value="ABM_dom"/>
</dbReference>
<dbReference type="PANTHER" id="PTHR33336">
    <property type="entry name" value="QUINOL MONOOXYGENASE YGIN-RELATED"/>
    <property type="match status" value="1"/>
</dbReference>
<feature type="domain" description="ABM" evidence="1">
    <location>
        <begin position="34"/>
        <end position="125"/>
    </location>
</feature>
<protein>
    <recommendedName>
        <fullName evidence="1">ABM domain-containing protein</fullName>
    </recommendedName>
</protein>
<dbReference type="Proteomes" id="UP000216215">
    <property type="component" value="Unassembled WGS sequence"/>
</dbReference>
<dbReference type="GO" id="GO:0016491">
    <property type="term" value="F:oxidoreductase activity"/>
    <property type="evidence" value="ECO:0007669"/>
    <property type="project" value="TreeGrafter"/>
</dbReference>
<reference evidence="3" key="1">
    <citation type="submission" date="2017-08" db="EMBL/GenBank/DDBJ databases">
        <title>Mesorhizobium wenxinae sp. nov., a novel rhizobial species isolated from root nodules of chickpea (Cicer arietinum L.).</title>
        <authorList>
            <person name="Zhang J."/>
        </authorList>
    </citation>
    <scope>NUCLEOTIDE SEQUENCE [LARGE SCALE GENOMIC DNA]</scope>
    <source>
        <strain evidence="3">USDA 3392</strain>
    </source>
</reference>
<dbReference type="PANTHER" id="PTHR33336:SF3">
    <property type="entry name" value="ABM DOMAIN-CONTAINING PROTEIN"/>
    <property type="match status" value="1"/>
</dbReference>
<gene>
    <name evidence="2" type="ORF">CIT25_30655</name>
</gene>
<proteinExistence type="predicted"/>
<name>A0AB36R0C6_9HYPH</name>
<evidence type="ECO:0000313" key="2">
    <source>
        <dbReference type="EMBL" id="PAP98137.1"/>
    </source>
</evidence>
<dbReference type="InterPro" id="IPR011008">
    <property type="entry name" value="Dimeric_a/b-barrel"/>
</dbReference>
<evidence type="ECO:0000259" key="1">
    <source>
        <dbReference type="PROSITE" id="PS51725"/>
    </source>
</evidence>
<dbReference type="AlphaFoldDB" id="A0AB36R0C6"/>
<keyword evidence="3" id="KW-1185">Reference proteome</keyword>
<sequence>MNAEYLLGRYQKETHMALVLPDLPPPATGEHTPYCIIAKHRAAPGQGEALVTRMLEDLEATRSETGCLQFHIHRDRSDPDLIVIYEVWRSIAALKSHFGEAYVQRFVADAGEYEPGDMETQWLEMLSPYASGRDPR</sequence>
<dbReference type="PROSITE" id="PS51725">
    <property type="entry name" value="ABM"/>
    <property type="match status" value="1"/>
</dbReference>
<dbReference type="SUPFAM" id="SSF54909">
    <property type="entry name" value="Dimeric alpha+beta barrel"/>
    <property type="match status" value="1"/>
</dbReference>
<accession>A0AB36R0C6</accession>
<evidence type="ECO:0000313" key="3">
    <source>
        <dbReference type="Proteomes" id="UP000216215"/>
    </source>
</evidence>
<organism evidence="2 3">
    <name type="scientific">Mesorhizobium mediterraneum</name>
    <dbReference type="NCBI Taxonomy" id="43617"/>
    <lineage>
        <taxon>Bacteria</taxon>
        <taxon>Pseudomonadati</taxon>
        <taxon>Pseudomonadota</taxon>
        <taxon>Alphaproteobacteria</taxon>
        <taxon>Hyphomicrobiales</taxon>
        <taxon>Phyllobacteriaceae</taxon>
        <taxon>Mesorhizobium</taxon>
    </lineage>
</organism>
<dbReference type="Pfam" id="PF03992">
    <property type="entry name" value="ABM"/>
    <property type="match status" value="1"/>
</dbReference>